<reference evidence="1 2" key="1">
    <citation type="submission" date="2020-08" db="EMBL/GenBank/DDBJ databases">
        <title>Genomic Encyclopedia of Type Strains, Phase IV (KMG-IV): sequencing the most valuable type-strain genomes for metagenomic binning, comparative biology and taxonomic classification.</title>
        <authorList>
            <person name="Goeker M."/>
        </authorList>
    </citation>
    <scope>NUCLEOTIDE SEQUENCE [LARGE SCALE GENOMIC DNA]</scope>
    <source>
        <strain evidence="1 2">DSM 25895</strain>
    </source>
</reference>
<name>A0A840Y5X3_9PROT</name>
<comment type="caution">
    <text evidence="1">The sequence shown here is derived from an EMBL/GenBank/DDBJ whole genome shotgun (WGS) entry which is preliminary data.</text>
</comment>
<proteinExistence type="predicted"/>
<dbReference type="Proteomes" id="UP000562254">
    <property type="component" value="Unassembled WGS sequence"/>
</dbReference>
<protein>
    <submittedName>
        <fullName evidence="1">Uncharacterized protein</fullName>
    </submittedName>
</protein>
<evidence type="ECO:0000313" key="1">
    <source>
        <dbReference type="EMBL" id="MBB5689493.1"/>
    </source>
</evidence>
<dbReference type="AlphaFoldDB" id="A0A840Y5X3"/>
<gene>
    <name evidence="1" type="ORF">FHS88_001618</name>
</gene>
<accession>A0A840Y5X3</accession>
<dbReference type="EMBL" id="JACIJE010000003">
    <property type="protein sequence ID" value="MBB5689493.1"/>
    <property type="molecule type" value="Genomic_DNA"/>
</dbReference>
<evidence type="ECO:0000313" key="2">
    <source>
        <dbReference type="Proteomes" id="UP000562254"/>
    </source>
</evidence>
<sequence>MIDIYIWTAREGAWGHAAMYVHNEATGERRYISFWPRVIACAGQNPFAGCAPGANTWRSDCDLEGREPNHDFIFNFGRTDELDEAGILAGWARIKREQPRYAALRHNCCDVIAGLVREDGGGARFQTEFFAPLVPWTPGRLYELMRNISIRGRGAQRLVPMGPPPDVGP</sequence>
<keyword evidence="2" id="KW-1185">Reference proteome</keyword>
<dbReference type="RefSeq" id="WP_184483331.1">
    <property type="nucleotide sequence ID" value="NZ_JAAEDJ010000120.1"/>
</dbReference>
<organism evidence="1 2">
    <name type="scientific">Neoroseomonas alkaliterrae</name>
    <dbReference type="NCBI Taxonomy" id="1452450"/>
    <lineage>
        <taxon>Bacteria</taxon>
        <taxon>Pseudomonadati</taxon>
        <taxon>Pseudomonadota</taxon>
        <taxon>Alphaproteobacteria</taxon>
        <taxon>Acetobacterales</taxon>
        <taxon>Acetobacteraceae</taxon>
        <taxon>Neoroseomonas</taxon>
    </lineage>
</organism>